<reference evidence="10 11" key="1">
    <citation type="submission" date="2022-05" db="EMBL/GenBank/DDBJ databases">
        <authorList>
            <consortium name="Genoscope - CEA"/>
            <person name="William W."/>
        </authorList>
    </citation>
    <scope>NUCLEOTIDE SEQUENCE [LARGE SCALE GENOMIC DNA]</scope>
</reference>
<feature type="domain" description="CTF/NF-I" evidence="9">
    <location>
        <begin position="28"/>
        <end position="224"/>
    </location>
</feature>
<keyword evidence="4" id="KW-0238">DNA-binding</keyword>
<evidence type="ECO:0000256" key="5">
    <source>
        <dbReference type="ARBA" id="ARBA00023159"/>
    </source>
</evidence>
<dbReference type="EMBL" id="CALNXI010000423">
    <property type="protein sequence ID" value="CAH3026827.1"/>
    <property type="molecule type" value="Genomic_DNA"/>
</dbReference>
<dbReference type="Proteomes" id="UP001159427">
    <property type="component" value="Unassembled WGS sequence"/>
</dbReference>
<comment type="subcellular location">
    <subcellularLocation>
        <location evidence="1">Nucleus</location>
    </subcellularLocation>
</comment>
<dbReference type="SMART" id="SM00523">
    <property type="entry name" value="DWA"/>
    <property type="match status" value="1"/>
</dbReference>
<dbReference type="PANTHER" id="PTHR11492:SF8">
    <property type="entry name" value="NUCLEAR FACTOR I, ISOFORM B"/>
    <property type="match status" value="1"/>
</dbReference>
<accession>A0ABN8MBQ1</accession>
<feature type="region of interest" description="Disordered" evidence="8">
    <location>
        <begin position="337"/>
        <end position="356"/>
    </location>
</feature>
<protein>
    <recommendedName>
        <fullName evidence="9">CTF/NF-I domain-containing protein</fullName>
    </recommendedName>
</protein>
<comment type="caution">
    <text evidence="10">The sequence shown here is derived from an EMBL/GenBank/DDBJ whole genome shotgun (WGS) entry which is preliminary data.</text>
</comment>
<dbReference type="PANTHER" id="PTHR11492">
    <property type="entry name" value="NUCLEAR FACTOR I"/>
    <property type="match status" value="1"/>
</dbReference>
<keyword evidence="7" id="KW-0539">Nucleus</keyword>
<keyword evidence="3" id="KW-0805">Transcription regulation</keyword>
<feature type="region of interest" description="Disordered" evidence="8">
    <location>
        <begin position="491"/>
        <end position="560"/>
    </location>
</feature>
<name>A0ABN8MBQ1_9CNID</name>
<evidence type="ECO:0000256" key="3">
    <source>
        <dbReference type="ARBA" id="ARBA00023015"/>
    </source>
</evidence>
<evidence type="ECO:0000256" key="8">
    <source>
        <dbReference type="SAM" id="MobiDB-lite"/>
    </source>
</evidence>
<dbReference type="InterPro" id="IPR019548">
    <property type="entry name" value="CTF/NFI_DNA-bd_N"/>
</dbReference>
<evidence type="ECO:0000256" key="4">
    <source>
        <dbReference type="ARBA" id="ARBA00023125"/>
    </source>
</evidence>
<feature type="region of interest" description="Disordered" evidence="8">
    <location>
        <begin position="300"/>
        <end position="331"/>
    </location>
</feature>
<keyword evidence="2" id="KW-0235">DNA replication</keyword>
<keyword evidence="6" id="KW-0804">Transcription</keyword>
<dbReference type="InterPro" id="IPR003619">
    <property type="entry name" value="MAD_homology1_Dwarfin-type"/>
</dbReference>
<feature type="compositionally biased region" description="Polar residues" evidence="8">
    <location>
        <begin position="514"/>
        <end position="560"/>
    </location>
</feature>
<organism evidence="10 11">
    <name type="scientific">Porites evermanni</name>
    <dbReference type="NCBI Taxonomy" id="104178"/>
    <lineage>
        <taxon>Eukaryota</taxon>
        <taxon>Metazoa</taxon>
        <taxon>Cnidaria</taxon>
        <taxon>Anthozoa</taxon>
        <taxon>Hexacorallia</taxon>
        <taxon>Scleractinia</taxon>
        <taxon>Fungiina</taxon>
        <taxon>Poritidae</taxon>
        <taxon>Porites</taxon>
    </lineage>
</organism>
<dbReference type="Pfam" id="PF10524">
    <property type="entry name" value="NfI_DNAbd_pre-N"/>
    <property type="match status" value="1"/>
</dbReference>
<evidence type="ECO:0000259" key="9">
    <source>
        <dbReference type="PROSITE" id="PS51080"/>
    </source>
</evidence>
<sequence>MGLSARGKAVDTMVSGESTSLVDFVKMTNPGLFDFQDEIHSFIEALLPHVKSFAYTWFNLQARKRKHYKKHEVRMTPEEERRCKEELDAEAPEVKQKWASRLLAKLRKDIRQECREDFVMSVVGNKLGSSCRCVISNPDQKGKMRRIDCLRQADKVWRLDLVMVILFRGIPLESTDGERLGKSQHCQNQTLCVLPNHITVTVRELDLFLANFMCNREHKQDSNSPVRSSADPESHQILTEQNLVSSGVFTVAELYNYARTPIKCVGSSHGLILSELESPNNYGDSSLEHRFPNALNIHPRPETFDPRYRKRSRTISSVSSVDEDCDDDDRDSTGLYVQSPASFSSQGSNWQNDVDSGSSVIHSPMVPFPAKIKPEQNCSGYSAMENHNSVITSCNMNESHSPAVTSYGGQTHQPHSRPMRDCNMNETPFIMQLASAKSHMPSSCGFGMNFQQQGFAFRLPMPNAHMPAVGSAPSRTGAIPSDYIQLLERPRSSSAPNGRHFNPGTSAVIPPPLTRSQSGNSIIQSTGGNSMPTDPRNSPGHQQQQSPVSTSANETSTPSGITLNTTVQIIQSPTNTPNSAVTTYGNHSSNQHVFSYPNLPPGCVPAVSPSIPMGLFTSPGNTIRGSISTRWPSSVPVAPVSSGASVSEEDSTEYNQMVTGFGGMNPEEGMLEERSFFPVNNTAESMEVLSARIST</sequence>
<evidence type="ECO:0000313" key="11">
    <source>
        <dbReference type="Proteomes" id="UP001159427"/>
    </source>
</evidence>
<evidence type="ECO:0000256" key="7">
    <source>
        <dbReference type="ARBA" id="ARBA00023242"/>
    </source>
</evidence>
<evidence type="ECO:0000256" key="2">
    <source>
        <dbReference type="ARBA" id="ARBA00022705"/>
    </source>
</evidence>
<dbReference type="Pfam" id="PF03165">
    <property type="entry name" value="MH1"/>
    <property type="match status" value="1"/>
</dbReference>
<keyword evidence="5" id="KW-0010">Activator</keyword>
<dbReference type="InterPro" id="IPR020604">
    <property type="entry name" value="CTF/NFI_DNA-bd-dom"/>
</dbReference>
<dbReference type="InterPro" id="IPR000647">
    <property type="entry name" value="CTF/NFI"/>
</dbReference>
<feature type="compositionally biased region" description="Acidic residues" evidence="8">
    <location>
        <begin position="321"/>
        <end position="330"/>
    </location>
</feature>
<proteinExistence type="predicted"/>
<evidence type="ECO:0000256" key="1">
    <source>
        <dbReference type="ARBA" id="ARBA00004123"/>
    </source>
</evidence>
<dbReference type="PROSITE" id="PS51080">
    <property type="entry name" value="CTF_NFI_2"/>
    <property type="match status" value="1"/>
</dbReference>
<gene>
    <name evidence="10" type="ORF">PEVE_00030033</name>
</gene>
<evidence type="ECO:0000256" key="6">
    <source>
        <dbReference type="ARBA" id="ARBA00023163"/>
    </source>
</evidence>
<keyword evidence="11" id="KW-1185">Reference proteome</keyword>
<evidence type="ECO:0000313" key="10">
    <source>
        <dbReference type="EMBL" id="CAH3026827.1"/>
    </source>
</evidence>